<dbReference type="STRING" id="933852.A0A0C3AWR1"/>
<reference evidence="7" key="2">
    <citation type="submission" date="2015-01" db="EMBL/GenBank/DDBJ databases">
        <title>Evolutionary Origins and Diversification of the Mycorrhizal Mutualists.</title>
        <authorList>
            <consortium name="DOE Joint Genome Institute"/>
            <consortium name="Mycorrhizal Genomics Consortium"/>
            <person name="Kohler A."/>
            <person name="Kuo A."/>
            <person name="Nagy L.G."/>
            <person name="Floudas D."/>
            <person name="Copeland A."/>
            <person name="Barry K.W."/>
            <person name="Cichocki N."/>
            <person name="Veneault-Fourrey C."/>
            <person name="LaButti K."/>
            <person name="Lindquist E.A."/>
            <person name="Lipzen A."/>
            <person name="Lundell T."/>
            <person name="Morin E."/>
            <person name="Murat C."/>
            <person name="Riley R."/>
            <person name="Ohm R."/>
            <person name="Sun H."/>
            <person name="Tunlid A."/>
            <person name="Henrissat B."/>
            <person name="Grigoriev I.V."/>
            <person name="Hibbett D.S."/>
            <person name="Martin F."/>
        </authorList>
    </citation>
    <scope>NUCLEOTIDE SEQUENCE [LARGE SCALE GENOMIC DNA]</scope>
    <source>
        <strain evidence="7">MAFF 305830</strain>
    </source>
</reference>
<dbReference type="EC" id="3.1.3.48" evidence="2"/>
<keyword evidence="3" id="KW-0378">Hydrolase</keyword>
<organism evidence="6 7">
    <name type="scientific">Serendipita vermifera MAFF 305830</name>
    <dbReference type="NCBI Taxonomy" id="933852"/>
    <lineage>
        <taxon>Eukaryota</taxon>
        <taxon>Fungi</taxon>
        <taxon>Dikarya</taxon>
        <taxon>Basidiomycota</taxon>
        <taxon>Agaricomycotina</taxon>
        <taxon>Agaricomycetes</taxon>
        <taxon>Sebacinales</taxon>
        <taxon>Serendipitaceae</taxon>
        <taxon>Serendipita</taxon>
    </lineage>
</organism>
<dbReference type="HOGENOM" id="CLU_127950_1_0_1"/>
<evidence type="ECO:0000256" key="4">
    <source>
        <dbReference type="ARBA" id="ARBA00022912"/>
    </source>
</evidence>
<dbReference type="EMBL" id="KN824334">
    <property type="protein sequence ID" value="KIM23666.1"/>
    <property type="molecule type" value="Genomic_DNA"/>
</dbReference>
<dbReference type="Proteomes" id="UP000054097">
    <property type="component" value="Unassembled WGS sequence"/>
</dbReference>
<keyword evidence="7" id="KW-1185">Reference proteome</keyword>
<name>A0A0C3AWR1_SERVB</name>
<proteinExistence type="inferred from homology"/>
<feature type="compositionally biased region" description="Low complexity" evidence="5">
    <location>
        <begin position="50"/>
        <end position="65"/>
    </location>
</feature>
<evidence type="ECO:0000256" key="3">
    <source>
        <dbReference type="ARBA" id="ARBA00022801"/>
    </source>
</evidence>
<reference evidence="6 7" key="1">
    <citation type="submission" date="2014-04" db="EMBL/GenBank/DDBJ databases">
        <authorList>
            <consortium name="DOE Joint Genome Institute"/>
            <person name="Kuo A."/>
            <person name="Zuccaro A."/>
            <person name="Kohler A."/>
            <person name="Nagy L.G."/>
            <person name="Floudas D."/>
            <person name="Copeland A."/>
            <person name="Barry K.W."/>
            <person name="Cichocki N."/>
            <person name="Veneault-Fourrey C."/>
            <person name="LaButti K."/>
            <person name="Lindquist E.A."/>
            <person name="Lipzen A."/>
            <person name="Lundell T."/>
            <person name="Morin E."/>
            <person name="Murat C."/>
            <person name="Sun H."/>
            <person name="Tunlid A."/>
            <person name="Henrissat B."/>
            <person name="Grigoriev I.V."/>
            <person name="Hibbett D.S."/>
            <person name="Martin F."/>
            <person name="Nordberg H.P."/>
            <person name="Cantor M.N."/>
            <person name="Hua S.X."/>
        </authorList>
    </citation>
    <scope>NUCLEOTIDE SEQUENCE [LARGE SCALE GENOMIC DNA]</scope>
    <source>
        <strain evidence="6 7">MAFF 305830</strain>
    </source>
</reference>
<dbReference type="OrthoDB" id="2017893at2759"/>
<accession>A0A0C3AWR1</accession>
<sequence>MDQTTTQSSQVRRIRCKMCRRILAGAANMAGHQPEAVAASDNQTEDPDVAPAESSEPQPSSSESSSPPPLLSEQCSGYFVQPLQWMGFLDQGELSGKIACPNEKCGTKVGNYDWKGVKCSCGQWVNPGFCIHRSKVDEIVV</sequence>
<dbReference type="GO" id="GO:0005634">
    <property type="term" value="C:nucleus"/>
    <property type="evidence" value="ECO:0007669"/>
    <property type="project" value="TreeGrafter"/>
</dbReference>
<evidence type="ECO:0000256" key="1">
    <source>
        <dbReference type="ARBA" id="ARBA00008601"/>
    </source>
</evidence>
<keyword evidence="4" id="KW-0904">Protein phosphatase</keyword>
<evidence type="ECO:0000256" key="5">
    <source>
        <dbReference type="SAM" id="MobiDB-lite"/>
    </source>
</evidence>
<feature type="region of interest" description="Disordered" evidence="5">
    <location>
        <begin position="30"/>
        <end position="74"/>
    </location>
</feature>
<dbReference type="PANTHER" id="PTHR45848">
    <property type="entry name" value="DUAL SPECIFICITY PROTEIN PHOSPHATASE 12 FAMILY MEMBER"/>
    <property type="match status" value="1"/>
</dbReference>
<evidence type="ECO:0000313" key="6">
    <source>
        <dbReference type="EMBL" id="KIM23666.1"/>
    </source>
</evidence>
<comment type="similarity">
    <text evidence="1">Belongs to the protein-tyrosine phosphatase family. Non-receptor class dual specificity subfamily.</text>
</comment>
<dbReference type="GO" id="GO:0008138">
    <property type="term" value="F:protein tyrosine/serine/threonine phosphatase activity"/>
    <property type="evidence" value="ECO:0007669"/>
    <property type="project" value="TreeGrafter"/>
</dbReference>
<evidence type="ECO:0000256" key="2">
    <source>
        <dbReference type="ARBA" id="ARBA00013064"/>
    </source>
</evidence>
<evidence type="ECO:0000313" key="7">
    <source>
        <dbReference type="Proteomes" id="UP000054097"/>
    </source>
</evidence>
<gene>
    <name evidence="6" type="ORF">M408DRAFT_252866</name>
</gene>
<dbReference type="PANTHER" id="PTHR45848:SF4">
    <property type="entry name" value="DUAL SPECIFICITY PROTEIN PHOSPHATASE 12"/>
    <property type="match status" value="1"/>
</dbReference>
<dbReference type="GO" id="GO:0004725">
    <property type="term" value="F:protein tyrosine phosphatase activity"/>
    <property type="evidence" value="ECO:0007669"/>
    <property type="project" value="UniProtKB-EC"/>
</dbReference>
<dbReference type="AlphaFoldDB" id="A0A0C3AWR1"/>
<protein>
    <recommendedName>
        <fullName evidence="2">protein-tyrosine-phosphatase</fullName>
        <ecNumber evidence="2">3.1.3.48</ecNumber>
    </recommendedName>
</protein>